<dbReference type="AlphaFoldDB" id="A0A0A9F828"/>
<reference evidence="1" key="2">
    <citation type="journal article" date="2015" name="Data Brief">
        <title>Shoot transcriptome of the giant reed, Arundo donax.</title>
        <authorList>
            <person name="Barrero R.A."/>
            <person name="Guerrero F.D."/>
            <person name="Moolhuijzen P."/>
            <person name="Goolsby J.A."/>
            <person name="Tidwell J."/>
            <person name="Bellgard S.E."/>
            <person name="Bellgard M.I."/>
        </authorList>
    </citation>
    <scope>NUCLEOTIDE SEQUENCE</scope>
    <source>
        <tissue evidence="1">Shoot tissue taken approximately 20 cm above the soil surface</tissue>
    </source>
</reference>
<reference evidence="1" key="1">
    <citation type="submission" date="2014-09" db="EMBL/GenBank/DDBJ databases">
        <authorList>
            <person name="Magalhaes I.L.F."/>
            <person name="Oliveira U."/>
            <person name="Santos F.R."/>
            <person name="Vidigal T.H.D.A."/>
            <person name="Brescovit A.D."/>
            <person name="Santos A.J."/>
        </authorList>
    </citation>
    <scope>NUCLEOTIDE SEQUENCE</scope>
    <source>
        <tissue evidence="1">Shoot tissue taken approximately 20 cm above the soil surface</tissue>
    </source>
</reference>
<organism evidence="1">
    <name type="scientific">Arundo donax</name>
    <name type="common">Giant reed</name>
    <name type="synonym">Donax arundinaceus</name>
    <dbReference type="NCBI Taxonomy" id="35708"/>
    <lineage>
        <taxon>Eukaryota</taxon>
        <taxon>Viridiplantae</taxon>
        <taxon>Streptophyta</taxon>
        <taxon>Embryophyta</taxon>
        <taxon>Tracheophyta</taxon>
        <taxon>Spermatophyta</taxon>
        <taxon>Magnoliopsida</taxon>
        <taxon>Liliopsida</taxon>
        <taxon>Poales</taxon>
        <taxon>Poaceae</taxon>
        <taxon>PACMAD clade</taxon>
        <taxon>Arundinoideae</taxon>
        <taxon>Arundineae</taxon>
        <taxon>Arundo</taxon>
    </lineage>
</organism>
<name>A0A0A9F828_ARUDO</name>
<accession>A0A0A9F828</accession>
<protein>
    <submittedName>
        <fullName evidence="1">Uncharacterized protein</fullName>
    </submittedName>
</protein>
<evidence type="ECO:0000313" key="1">
    <source>
        <dbReference type="EMBL" id="JAE09165.1"/>
    </source>
</evidence>
<sequence>MGERLPKLGVTWMNTDN</sequence>
<dbReference type="EMBL" id="GBRH01188731">
    <property type="protein sequence ID" value="JAE09165.1"/>
    <property type="molecule type" value="Transcribed_RNA"/>
</dbReference>
<proteinExistence type="predicted"/>